<gene>
    <name evidence="2" type="ORF">EN45_075310</name>
</gene>
<feature type="region of interest" description="Disordered" evidence="1">
    <location>
        <begin position="1"/>
        <end position="84"/>
    </location>
</feature>
<dbReference type="Proteomes" id="UP000076449">
    <property type="component" value="Chromosome II"/>
</dbReference>
<protein>
    <submittedName>
        <fullName evidence="2">Uncharacterized protein</fullName>
    </submittedName>
</protein>
<organism evidence="2">
    <name type="scientific">Penicillium chrysogenum</name>
    <name type="common">Penicillium notatum</name>
    <dbReference type="NCBI Taxonomy" id="5076"/>
    <lineage>
        <taxon>Eukaryota</taxon>
        <taxon>Fungi</taxon>
        <taxon>Dikarya</taxon>
        <taxon>Ascomycota</taxon>
        <taxon>Pezizomycotina</taxon>
        <taxon>Eurotiomycetes</taxon>
        <taxon>Eurotiomycetidae</taxon>
        <taxon>Eurotiales</taxon>
        <taxon>Aspergillaceae</taxon>
        <taxon>Penicillium</taxon>
        <taxon>Penicillium chrysogenum species complex</taxon>
    </lineage>
</organism>
<evidence type="ECO:0000256" key="1">
    <source>
        <dbReference type="SAM" id="MobiDB-lite"/>
    </source>
</evidence>
<evidence type="ECO:0000313" key="2">
    <source>
        <dbReference type="EMBL" id="KZN88939.1"/>
    </source>
</evidence>
<reference evidence="2" key="1">
    <citation type="journal article" date="2014" name="Genome Announc.">
        <title>Complete sequencing and chromosome-scale genome assembly of the industrial progenitor strain P2niaD18 from the penicillin producer Penicillium chrysogenum.</title>
        <authorList>
            <person name="Specht T."/>
            <person name="Dahlmann T.A."/>
            <person name="Zadra I."/>
            <person name="Kurnsteiner H."/>
            <person name="Kuck U."/>
        </authorList>
    </citation>
    <scope>NUCLEOTIDE SEQUENCE [LARGE SCALE GENOMIC DNA]</scope>
    <source>
        <strain evidence="2">P2niaD18</strain>
    </source>
</reference>
<accession>A0A167U5H0</accession>
<feature type="compositionally biased region" description="Low complexity" evidence="1">
    <location>
        <begin position="74"/>
        <end position="84"/>
    </location>
</feature>
<feature type="compositionally biased region" description="Basic residues" evidence="1">
    <location>
        <begin position="21"/>
        <end position="35"/>
    </location>
</feature>
<name>A0A167U5H0_PENCH</name>
<feature type="compositionally biased region" description="Basic and acidic residues" evidence="1">
    <location>
        <begin position="52"/>
        <end position="63"/>
    </location>
</feature>
<proteinExistence type="predicted"/>
<sequence>MTSKALPTHLRAPAESEGFGGKHHGKSQSHMRRRLTNAQCPERPRRHRHRPQREEAFRGRDGQLLRPVPPLPERQGQGQRRQLG</sequence>
<dbReference type="AlphaFoldDB" id="A0A167U5H0"/>
<dbReference type="EMBL" id="CM002799">
    <property type="protein sequence ID" value="KZN88939.1"/>
    <property type="molecule type" value="Genomic_DNA"/>
</dbReference>